<name>A0ABT2ZN24_9RHOB</name>
<dbReference type="EMBL" id="JAOWKZ010000002">
    <property type="protein sequence ID" value="MCV2872534.1"/>
    <property type="molecule type" value="Genomic_DNA"/>
</dbReference>
<comment type="caution">
    <text evidence="1">The sequence shown here is derived from an EMBL/GenBank/DDBJ whole genome shotgun (WGS) entry which is preliminary data.</text>
</comment>
<evidence type="ECO:0000313" key="1">
    <source>
        <dbReference type="EMBL" id="MCV2872534.1"/>
    </source>
</evidence>
<keyword evidence="2" id="KW-1185">Reference proteome</keyword>
<dbReference type="Gene3D" id="1.20.120.160">
    <property type="entry name" value="HPT domain"/>
    <property type="match status" value="1"/>
</dbReference>
<dbReference type="Proteomes" id="UP001652564">
    <property type="component" value="Unassembled WGS sequence"/>
</dbReference>
<dbReference type="SUPFAM" id="SSF47226">
    <property type="entry name" value="Histidine-containing phosphotransfer domain, HPT domain"/>
    <property type="match status" value="1"/>
</dbReference>
<protein>
    <submittedName>
        <fullName evidence="1">Hpt domain-containing protein</fullName>
    </submittedName>
</protein>
<accession>A0ABT2ZN24</accession>
<dbReference type="RefSeq" id="WP_263739716.1">
    <property type="nucleotide sequence ID" value="NZ_JAOWKZ010000002.1"/>
</dbReference>
<proteinExistence type="predicted"/>
<gene>
    <name evidence="1" type="ORF">OEZ71_09510</name>
</gene>
<reference evidence="1 2" key="1">
    <citation type="submission" date="2022-10" db="EMBL/GenBank/DDBJ databases">
        <title>Defluviimonas sp. nov., isolated from ocean surface sediments.</title>
        <authorList>
            <person name="He W."/>
            <person name="Wang L."/>
            <person name="Zhang D.-F."/>
        </authorList>
    </citation>
    <scope>NUCLEOTIDE SEQUENCE [LARGE SCALE GENOMIC DNA]</scope>
    <source>
        <strain evidence="1 2">WL0050</strain>
    </source>
</reference>
<dbReference type="InterPro" id="IPR036641">
    <property type="entry name" value="HPT_dom_sf"/>
</dbReference>
<organism evidence="1 2">
    <name type="scientific">Albidovulum litorale</name>
    <dbReference type="NCBI Taxonomy" id="2984134"/>
    <lineage>
        <taxon>Bacteria</taxon>
        <taxon>Pseudomonadati</taxon>
        <taxon>Pseudomonadota</taxon>
        <taxon>Alphaproteobacteria</taxon>
        <taxon>Rhodobacterales</taxon>
        <taxon>Paracoccaceae</taxon>
        <taxon>Albidovulum</taxon>
    </lineage>
</organism>
<evidence type="ECO:0000313" key="2">
    <source>
        <dbReference type="Proteomes" id="UP001652564"/>
    </source>
</evidence>
<sequence>MIDWGRIDELKHEIGPDGFAEVVELFLDEVEGVVMRLKTAPDPATFESDLHFLKGGAWNLGFKEFGGLCQDGERRAAIGKAADIDIGRVIDSYFVSKKAFMEGLADRASSAA</sequence>